<keyword evidence="1" id="KW-1015">Disulfide bond</keyword>
<dbReference type="PANTHER" id="PTHR24260:SF136">
    <property type="entry name" value="GH08193P-RELATED"/>
    <property type="match status" value="1"/>
</dbReference>
<evidence type="ECO:0000259" key="3">
    <source>
        <dbReference type="PROSITE" id="PS50240"/>
    </source>
</evidence>
<dbReference type="EMBL" id="JALNTZ010000004">
    <property type="protein sequence ID" value="KAJ3656371.1"/>
    <property type="molecule type" value="Genomic_DNA"/>
</dbReference>
<dbReference type="SUPFAM" id="SSF50494">
    <property type="entry name" value="Trypsin-like serine proteases"/>
    <property type="match status" value="1"/>
</dbReference>
<feature type="domain" description="Peptidase S1" evidence="3">
    <location>
        <begin position="32"/>
        <end position="264"/>
    </location>
</feature>
<dbReference type="InterPro" id="IPR009003">
    <property type="entry name" value="Peptidase_S1_PA"/>
</dbReference>
<dbReference type="FunFam" id="2.40.10.10:FF:000068">
    <property type="entry name" value="transmembrane protease serine 2"/>
    <property type="match status" value="1"/>
</dbReference>
<proteinExistence type="predicted"/>
<reference evidence="4" key="1">
    <citation type="journal article" date="2023" name="G3 (Bethesda)">
        <title>Whole genome assemblies of Zophobas morio and Tenebrio molitor.</title>
        <authorList>
            <person name="Kaur S."/>
            <person name="Stinson S.A."/>
            <person name="diCenzo G.C."/>
        </authorList>
    </citation>
    <scope>NUCLEOTIDE SEQUENCE</scope>
    <source>
        <strain evidence="4">QUZm001</strain>
    </source>
</reference>
<accession>A0AA38IJC7</accession>
<dbReference type="GO" id="GO:0004252">
    <property type="term" value="F:serine-type endopeptidase activity"/>
    <property type="evidence" value="ECO:0007669"/>
    <property type="project" value="InterPro"/>
</dbReference>
<organism evidence="4 5">
    <name type="scientific">Zophobas morio</name>
    <dbReference type="NCBI Taxonomy" id="2755281"/>
    <lineage>
        <taxon>Eukaryota</taxon>
        <taxon>Metazoa</taxon>
        <taxon>Ecdysozoa</taxon>
        <taxon>Arthropoda</taxon>
        <taxon>Hexapoda</taxon>
        <taxon>Insecta</taxon>
        <taxon>Pterygota</taxon>
        <taxon>Neoptera</taxon>
        <taxon>Endopterygota</taxon>
        <taxon>Coleoptera</taxon>
        <taxon>Polyphaga</taxon>
        <taxon>Cucujiformia</taxon>
        <taxon>Tenebrionidae</taxon>
        <taxon>Zophobas</taxon>
    </lineage>
</organism>
<keyword evidence="2" id="KW-0732">Signal</keyword>
<dbReference type="Proteomes" id="UP001168821">
    <property type="component" value="Unassembled WGS sequence"/>
</dbReference>
<dbReference type="SMART" id="SM00020">
    <property type="entry name" value="Tryp_SPc"/>
    <property type="match status" value="1"/>
</dbReference>
<dbReference type="AlphaFoldDB" id="A0AA38IJC7"/>
<protein>
    <recommendedName>
        <fullName evidence="3">Peptidase S1 domain-containing protein</fullName>
    </recommendedName>
</protein>
<evidence type="ECO:0000313" key="4">
    <source>
        <dbReference type="EMBL" id="KAJ3656371.1"/>
    </source>
</evidence>
<comment type="caution">
    <text evidence="4">The sequence shown here is derived from an EMBL/GenBank/DDBJ whole genome shotgun (WGS) entry which is preliminary data.</text>
</comment>
<evidence type="ECO:0000256" key="2">
    <source>
        <dbReference type="SAM" id="SignalP"/>
    </source>
</evidence>
<evidence type="ECO:0000313" key="5">
    <source>
        <dbReference type="Proteomes" id="UP001168821"/>
    </source>
</evidence>
<keyword evidence="5" id="KW-1185">Reference proteome</keyword>
<evidence type="ECO:0000256" key="1">
    <source>
        <dbReference type="ARBA" id="ARBA00023157"/>
    </source>
</evidence>
<sequence>MCKTILFAVLTLCAFSVWGTPLKVDSRNSARIIGGASARAGQFPFIASIYINRADGTFFCSGALINSQWVLTAGQCVEGATLFTIYLGSNSPRGDSENGVTLATDTYYLHPEYNPATLENDIGLIKFRTYITQTDYIRSINYLASTKLPDYATVATMGWGQTGDDIPGPVDALNYIYLTTLSNVECRLTFGSQITDNMVCVAGSYNQGTCLGDSGSPLIQYGASGNAYHVGISSFYSGNGCETPDPSGFTRTQPYNQWISNTTTFG</sequence>
<feature type="signal peptide" evidence="2">
    <location>
        <begin position="1"/>
        <end position="19"/>
    </location>
</feature>
<gene>
    <name evidence="4" type="ORF">Zmor_015454</name>
</gene>
<dbReference type="InterPro" id="IPR043504">
    <property type="entry name" value="Peptidase_S1_PA_chymotrypsin"/>
</dbReference>
<dbReference type="Gene3D" id="2.40.10.10">
    <property type="entry name" value="Trypsin-like serine proteases"/>
    <property type="match status" value="1"/>
</dbReference>
<dbReference type="PROSITE" id="PS50240">
    <property type="entry name" value="TRYPSIN_DOM"/>
    <property type="match status" value="1"/>
</dbReference>
<feature type="chain" id="PRO_5041318617" description="Peptidase S1 domain-containing protein" evidence="2">
    <location>
        <begin position="20"/>
        <end position="266"/>
    </location>
</feature>
<dbReference type="InterPro" id="IPR001254">
    <property type="entry name" value="Trypsin_dom"/>
</dbReference>
<dbReference type="CDD" id="cd00190">
    <property type="entry name" value="Tryp_SPc"/>
    <property type="match status" value="1"/>
</dbReference>
<dbReference type="InterPro" id="IPR051333">
    <property type="entry name" value="CLIP_Serine_Protease"/>
</dbReference>
<dbReference type="PANTHER" id="PTHR24260">
    <property type="match status" value="1"/>
</dbReference>
<dbReference type="Pfam" id="PF00089">
    <property type="entry name" value="Trypsin"/>
    <property type="match status" value="1"/>
</dbReference>
<dbReference type="InterPro" id="IPR033116">
    <property type="entry name" value="TRYPSIN_SER"/>
</dbReference>
<dbReference type="GO" id="GO:0006508">
    <property type="term" value="P:proteolysis"/>
    <property type="evidence" value="ECO:0007669"/>
    <property type="project" value="InterPro"/>
</dbReference>
<dbReference type="InterPro" id="IPR001314">
    <property type="entry name" value="Peptidase_S1A"/>
</dbReference>
<name>A0AA38IJC7_9CUCU</name>
<dbReference type="PRINTS" id="PR00722">
    <property type="entry name" value="CHYMOTRYPSIN"/>
</dbReference>
<dbReference type="PROSITE" id="PS00135">
    <property type="entry name" value="TRYPSIN_SER"/>
    <property type="match status" value="1"/>
</dbReference>